<dbReference type="GO" id="GO:0006260">
    <property type="term" value="P:DNA replication"/>
    <property type="evidence" value="ECO:0007669"/>
    <property type="project" value="UniProtKB-KW"/>
</dbReference>
<dbReference type="Pfam" id="PF02811">
    <property type="entry name" value="PHP"/>
    <property type="match status" value="1"/>
</dbReference>
<name>A0A7W7XYM0_9GAMM</name>
<dbReference type="InterPro" id="IPR004805">
    <property type="entry name" value="DnaE2/DnaE/PolC"/>
</dbReference>
<dbReference type="Gene3D" id="1.10.150.870">
    <property type="match status" value="1"/>
</dbReference>
<accession>A0A7W7XYM0</accession>
<dbReference type="AlphaFoldDB" id="A0A7W7XYM0"/>
<evidence type="ECO:0000313" key="12">
    <source>
        <dbReference type="Proteomes" id="UP000519004"/>
    </source>
</evidence>
<evidence type="ECO:0000256" key="3">
    <source>
        <dbReference type="ARBA" id="ARBA00019114"/>
    </source>
</evidence>
<dbReference type="EC" id="2.7.7.7" evidence="2"/>
<dbReference type="InterPro" id="IPR040982">
    <property type="entry name" value="DNA_pol3_finger"/>
</dbReference>
<dbReference type="InterPro" id="IPR029460">
    <property type="entry name" value="DNAPol_HHH"/>
</dbReference>
<reference evidence="11 12" key="1">
    <citation type="submission" date="2020-08" db="EMBL/GenBank/DDBJ databases">
        <title>Genomic Encyclopedia of Type Strains, Phase IV (KMG-IV): sequencing the most valuable type-strain genomes for metagenomic binning, comparative biology and taxonomic classification.</title>
        <authorList>
            <person name="Goeker M."/>
        </authorList>
    </citation>
    <scope>NUCLEOTIDE SEQUENCE [LARGE SCALE GENOMIC DNA]</scope>
    <source>
        <strain evidence="11 12">DSM 25897</strain>
    </source>
</reference>
<dbReference type="CDD" id="cd07433">
    <property type="entry name" value="PHP_PolIIIA_DnaE1"/>
    <property type="match status" value="1"/>
</dbReference>
<dbReference type="Gene3D" id="1.10.10.1600">
    <property type="entry name" value="Bacterial DNA polymerase III alpha subunit, thumb domain"/>
    <property type="match status" value="1"/>
</dbReference>
<dbReference type="SUPFAM" id="SSF89550">
    <property type="entry name" value="PHP domain-like"/>
    <property type="match status" value="1"/>
</dbReference>
<dbReference type="InterPro" id="IPR049821">
    <property type="entry name" value="PolIIIA_DnaE1_PHP"/>
</dbReference>
<dbReference type="InterPro" id="IPR016195">
    <property type="entry name" value="Pol/histidinol_Pase-like"/>
</dbReference>
<dbReference type="GO" id="GO:0003676">
    <property type="term" value="F:nucleic acid binding"/>
    <property type="evidence" value="ECO:0007669"/>
    <property type="project" value="InterPro"/>
</dbReference>
<keyword evidence="5 11" id="KW-0808">Transferase</keyword>
<keyword evidence="12" id="KW-1185">Reference proteome</keyword>
<evidence type="ECO:0000256" key="9">
    <source>
        <dbReference type="ARBA" id="ARBA00049244"/>
    </source>
</evidence>
<feature type="domain" description="Polymerase/histidinol phosphatase N-terminal" evidence="10">
    <location>
        <begin position="6"/>
        <end position="73"/>
    </location>
</feature>
<dbReference type="FunFam" id="1.10.150.870:FF:000001">
    <property type="entry name" value="DNA polymerase III subunit alpha"/>
    <property type="match status" value="1"/>
</dbReference>
<dbReference type="GO" id="GO:0008408">
    <property type="term" value="F:3'-5' exonuclease activity"/>
    <property type="evidence" value="ECO:0007669"/>
    <property type="project" value="InterPro"/>
</dbReference>
<dbReference type="PANTHER" id="PTHR32294:SF0">
    <property type="entry name" value="DNA POLYMERASE III SUBUNIT ALPHA"/>
    <property type="match status" value="1"/>
</dbReference>
<dbReference type="InterPro" id="IPR004013">
    <property type="entry name" value="PHP_dom"/>
</dbReference>
<dbReference type="InterPro" id="IPR003141">
    <property type="entry name" value="Pol/His_phosphatase_N"/>
</dbReference>
<dbReference type="Gene3D" id="2.40.50.140">
    <property type="entry name" value="Nucleic acid-binding proteins"/>
    <property type="match status" value="1"/>
</dbReference>
<gene>
    <name evidence="11" type="ORF">HNQ58_000711</name>
</gene>
<dbReference type="InterPro" id="IPR011708">
    <property type="entry name" value="DNA_pol3_alpha_NTPase_dom"/>
</dbReference>
<dbReference type="SMART" id="SM00481">
    <property type="entry name" value="POLIIIAc"/>
    <property type="match status" value="1"/>
</dbReference>
<evidence type="ECO:0000256" key="1">
    <source>
        <dbReference type="ARBA" id="ARBA00004496"/>
    </source>
</evidence>
<dbReference type="Pfam" id="PF17657">
    <property type="entry name" value="DNA_pol3_finger"/>
    <property type="match status" value="1"/>
</dbReference>
<dbReference type="InterPro" id="IPR004365">
    <property type="entry name" value="NA-bd_OB_tRNA"/>
</dbReference>
<evidence type="ECO:0000259" key="10">
    <source>
        <dbReference type="SMART" id="SM00481"/>
    </source>
</evidence>
<protein>
    <recommendedName>
        <fullName evidence="3">DNA polymerase III subunit alpha</fullName>
        <ecNumber evidence="2">2.7.7.7</ecNumber>
    </recommendedName>
</protein>
<evidence type="ECO:0000256" key="2">
    <source>
        <dbReference type="ARBA" id="ARBA00012417"/>
    </source>
</evidence>
<dbReference type="Gene3D" id="3.20.20.140">
    <property type="entry name" value="Metal-dependent hydrolases"/>
    <property type="match status" value="1"/>
</dbReference>
<dbReference type="GO" id="GO:0005737">
    <property type="term" value="C:cytoplasm"/>
    <property type="evidence" value="ECO:0007669"/>
    <property type="project" value="UniProtKB-SubCell"/>
</dbReference>
<keyword evidence="7" id="KW-0235">DNA replication</keyword>
<evidence type="ECO:0000256" key="7">
    <source>
        <dbReference type="ARBA" id="ARBA00022705"/>
    </source>
</evidence>
<dbReference type="GO" id="GO:0003887">
    <property type="term" value="F:DNA-directed DNA polymerase activity"/>
    <property type="evidence" value="ECO:0007669"/>
    <property type="project" value="UniProtKB-KW"/>
</dbReference>
<keyword evidence="6 11" id="KW-0548">Nucleotidyltransferase</keyword>
<keyword evidence="4" id="KW-0963">Cytoplasm</keyword>
<dbReference type="CDD" id="cd04485">
    <property type="entry name" value="DnaE_OBF"/>
    <property type="match status" value="1"/>
</dbReference>
<dbReference type="InterPro" id="IPR041931">
    <property type="entry name" value="DNA_pol3_alpha_thumb_dom"/>
</dbReference>
<dbReference type="RefSeq" id="WP_183947416.1">
    <property type="nucleotide sequence ID" value="NZ_JACHHX010000004.1"/>
</dbReference>
<evidence type="ECO:0000256" key="6">
    <source>
        <dbReference type="ARBA" id="ARBA00022695"/>
    </source>
</evidence>
<evidence type="ECO:0000313" key="11">
    <source>
        <dbReference type="EMBL" id="MBB5014834.1"/>
    </source>
</evidence>
<dbReference type="NCBIfam" id="TIGR00594">
    <property type="entry name" value="polc"/>
    <property type="match status" value="1"/>
</dbReference>
<dbReference type="EMBL" id="JACHHX010000004">
    <property type="protein sequence ID" value="MBB5014834.1"/>
    <property type="molecule type" value="Genomic_DNA"/>
</dbReference>
<dbReference type="SUPFAM" id="SSF50249">
    <property type="entry name" value="Nucleic acid-binding proteins"/>
    <property type="match status" value="1"/>
</dbReference>
<dbReference type="InterPro" id="IPR012340">
    <property type="entry name" value="NA-bd_OB-fold"/>
</dbReference>
<organism evidence="11 12">
    <name type="scientific">Rehaibacterium terrae</name>
    <dbReference type="NCBI Taxonomy" id="1341696"/>
    <lineage>
        <taxon>Bacteria</taxon>
        <taxon>Pseudomonadati</taxon>
        <taxon>Pseudomonadota</taxon>
        <taxon>Gammaproteobacteria</taxon>
        <taxon>Lysobacterales</taxon>
        <taxon>Lysobacteraceae</taxon>
        <taxon>Rehaibacterium</taxon>
    </lineage>
</organism>
<dbReference type="Pfam" id="PF14579">
    <property type="entry name" value="HHH_6"/>
    <property type="match status" value="1"/>
</dbReference>
<comment type="subcellular location">
    <subcellularLocation>
        <location evidence="1">Cytoplasm</location>
    </subcellularLocation>
</comment>
<dbReference type="Pfam" id="PF07733">
    <property type="entry name" value="DNA_pol3_alpha"/>
    <property type="match status" value="1"/>
</dbReference>
<comment type="caution">
    <text evidence="11">The sequence shown here is derived from an EMBL/GenBank/DDBJ whole genome shotgun (WGS) entry which is preliminary data.</text>
</comment>
<dbReference type="Proteomes" id="UP000519004">
    <property type="component" value="Unassembled WGS sequence"/>
</dbReference>
<sequence length="1174" mass="129741">MTPRFIHLHLHSEYSLTDSTIRIGELVKRCAALGMPAVALTDQSNLFALVKFFKAAEAAGIKPIAGADLWLTDEGQPPARLTLYCQNRDGYLALSRLLSRAYLEGHHGDYVAIRPEWLFADCTGLIALAGRDSPIGRHLVAGRDEQAARTVADFKRHFPDRLYLELTRTGRNGEEPFNAAAIELAARHDLPLLASNDVRFLSPDDFEAHEARVCIATGRVLDDPKRPREYSAEQYLKSPEQMAELFADLPEALENTVELAKRCNLELKLGTYYLPDFPVPEGHTLDSWIRTQAHQGLAARLEKHPLAPGHSREDYARRLDTELDVIVKMGFPGYFLIVADFINWAKDNGIPVGPGRGSGAGSLVAWALGITDLDPIPYDLLFERFLNPERVSMPDFDIDFCMDRRDEVIDYVARKYGRDKVSQIITYGTMAAKAVVRDCGRVLGHPYGFVDGIAKLIPNTLGISLEDALGRTEAAAKNQELASPELIQRYNDEEDVRDLIDLALKLEDLTRNAGKHAGGVVIAPAALTDFAPLFAEHAGDGTRGRNPVTQFDKDDIEAVGLVKFDFLGLRTLTIIDWAVKAINARRAREGAKPLDIAALPLDDPATYELFARGDTVAVFQFESRGMRELLKRARPDRFEDIIALAALFRPGPLGSGMDRDWVDRKHGIAEVTYPHPLLEPVLAPTYGVIVYQEQVMQIAQVLAGYSLGGADLLRRAMGKKKPEEMAKERAKFEAGCAERGIDAAVATGIFDLMEKFAEYGFNKSHSAAYALVAYQTAWLKTHYPAEFMAATASSDMDNTDKVVNFLAETRALGIAVLPPDVNASAYMFEAVEPKVVRYGLGAIKGVGRGACEAIVEERRRGGPYRDLLDFCKRVDSSKLNRRVLEALIHAGALDALGRNRASLMLQLPEVLRATEQLAREREAGQVSLFGDADAPEIHIELPETDEWPLKRRLDGERETLGHYLSGHPLDPCRNELLSLTGCTLGDLDRVWAERRGGNGERRGYRDEVQVTVAGMVAGVRKRGETQAFVQIEDGHGRLECAFFGDAFTDFAPLLTRDAILVIEGGLREDEFSGGFSLRVKQCWDFRQLCAEHGRGLALTVDLREDPGLGRLERLLAEYRPGRTPLRLELITPKARGALDLNGHSAVRADPELLGVLRALPGVSRVRLVLGRPGS</sequence>
<dbReference type="NCBIfam" id="NF004226">
    <property type="entry name" value="PRK05673.1"/>
    <property type="match status" value="1"/>
</dbReference>
<keyword evidence="8" id="KW-0239">DNA-directed DNA polymerase</keyword>
<comment type="catalytic activity">
    <reaction evidence="9">
        <text>DNA(n) + a 2'-deoxyribonucleoside 5'-triphosphate = DNA(n+1) + diphosphate</text>
        <dbReference type="Rhea" id="RHEA:22508"/>
        <dbReference type="Rhea" id="RHEA-COMP:17339"/>
        <dbReference type="Rhea" id="RHEA-COMP:17340"/>
        <dbReference type="ChEBI" id="CHEBI:33019"/>
        <dbReference type="ChEBI" id="CHEBI:61560"/>
        <dbReference type="ChEBI" id="CHEBI:173112"/>
        <dbReference type="EC" id="2.7.7.7"/>
    </reaction>
</comment>
<evidence type="ECO:0000256" key="5">
    <source>
        <dbReference type="ARBA" id="ARBA00022679"/>
    </source>
</evidence>
<evidence type="ECO:0000256" key="4">
    <source>
        <dbReference type="ARBA" id="ARBA00022490"/>
    </source>
</evidence>
<proteinExistence type="predicted"/>
<dbReference type="PANTHER" id="PTHR32294">
    <property type="entry name" value="DNA POLYMERASE III SUBUNIT ALPHA"/>
    <property type="match status" value="1"/>
</dbReference>
<evidence type="ECO:0000256" key="8">
    <source>
        <dbReference type="ARBA" id="ARBA00022932"/>
    </source>
</evidence>
<dbReference type="Pfam" id="PF01336">
    <property type="entry name" value="tRNA_anti-codon"/>
    <property type="match status" value="1"/>
</dbReference>